<evidence type="ECO:0000256" key="3">
    <source>
        <dbReference type="ARBA" id="ARBA00022989"/>
    </source>
</evidence>
<comment type="subcellular location">
    <subcellularLocation>
        <location evidence="1">Membrane</location>
        <topology evidence="1">Multi-pass membrane protein</topology>
    </subcellularLocation>
</comment>
<dbReference type="PANTHER" id="PTHR13439:SF0">
    <property type="entry name" value="TOPOISOMERASE I DAMAGE AFFECTED PROTEIN 4"/>
    <property type="match status" value="1"/>
</dbReference>
<dbReference type="GeneID" id="70185489"/>
<organism evidence="7 8">
    <name type="scientific">Microdochium trichocladiopsis</name>
    <dbReference type="NCBI Taxonomy" id="1682393"/>
    <lineage>
        <taxon>Eukaryota</taxon>
        <taxon>Fungi</taxon>
        <taxon>Dikarya</taxon>
        <taxon>Ascomycota</taxon>
        <taxon>Pezizomycotina</taxon>
        <taxon>Sordariomycetes</taxon>
        <taxon>Xylariomycetidae</taxon>
        <taxon>Xylariales</taxon>
        <taxon>Microdochiaceae</taxon>
        <taxon>Microdochium</taxon>
    </lineage>
</organism>
<dbReference type="PANTHER" id="PTHR13439">
    <property type="entry name" value="CT120 PROTEIN"/>
    <property type="match status" value="1"/>
</dbReference>
<dbReference type="InterPro" id="IPR050846">
    <property type="entry name" value="TLCD"/>
</dbReference>
<feature type="transmembrane region" description="Helical" evidence="5">
    <location>
        <begin position="230"/>
        <end position="253"/>
    </location>
</feature>
<evidence type="ECO:0000256" key="5">
    <source>
        <dbReference type="SAM" id="Phobius"/>
    </source>
</evidence>
<dbReference type="AlphaFoldDB" id="A0A9P9BKV5"/>
<sequence>MVTIQPLSSTTSLQGWADAIGLPHLPENIPYMVMSALFFWIMYASLSMEVFKLVFGSEQWDELKAQRQSTWRMWITNLVKAIGISLGAAFLTIMVDRFASWNLRFVAFAVGFYFWHIFYISGDDPSYVVLNYFHHIAVITCNLLVYTLPKDTKTNLAQYFLLFLLSEFTNIPYNIGSMYQDLKHEYAAKICHYIRIVLFVVLRIFFGTYVAWLTLQALQQLSWSSRSTTLFGFICWCAVCALGQPILNIILFYKIQAKQSRTHKGG</sequence>
<dbReference type="InterPro" id="IPR006634">
    <property type="entry name" value="TLC-dom"/>
</dbReference>
<keyword evidence="4 5" id="KW-0472">Membrane</keyword>
<keyword evidence="8" id="KW-1185">Reference proteome</keyword>
<reference evidence="7" key="1">
    <citation type="journal article" date="2021" name="Nat. Commun.">
        <title>Genetic determinants of endophytism in the Arabidopsis root mycobiome.</title>
        <authorList>
            <person name="Mesny F."/>
            <person name="Miyauchi S."/>
            <person name="Thiergart T."/>
            <person name="Pickel B."/>
            <person name="Atanasova L."/>
            <person name="Karlsson M."/>
            <person name="Huettel B."/>
            <person name="Barry K.W."/>
            <person name="Haridas S."/>
            <person name="Chen C."/>
            <person name="Bauer D."/>
            <person name="Andreopoulos W."/>
            <person name="Pangilinan J."/>
            <person name="LaButti K."/>
            <person name="Riley R."/>
            <person name="Lipzen A."/>
            <person name="Clum A."/>
            <person name="Drula E."/>
            <person name="Henrissat B."/>
            <person name="Kohler A."/>
            <person name="Grigoriev I.V."/>
            <person name="Martin F.M."/>
            <person name="Hacquard S."/>
        </authorList>
    </citation>
    <scope>NUCLEOTIDE SEQUENCE</scope>
    <source>
        <strain evidence="7">MPI-CAGE-CH-0230</strain>
    </source>
</reference>
<evidence type="ECO:0000256" key="4">
    <source>
        <dbReference type="ARBA" id="ARBA00023136"/>
    </source>
</evidence>
<keyword evidence="3 5" id="KW-1133">Transmembrane helix</keyword>
<feature type="transmembrane region" description="Helical" evidence="5">
    <location>
        <begin position="31"/>
        <end position="54"/>
    </location>
</feature>
<protein>
    <recommendedName>
        <fullName evidence="6">TLC domain-containing protein</fullName>
    </recommendedName>
</protein>
<dbReference type="EMBL" id="JAGTJQ010000015">
    <property type="protein sequence ID" value="KAH7012048.1"/>
    <property type="molecule type" value="Genomic_DNA"/>
</dbReference>
<evidence type="ECO:0000313" key="7">
    <source>
        <dbReference type="EMBL" id="KAH7012048.1"/>
    </source>
</evidence>
<name>A0A9P9BKV5_9PEZI</name>
<feature type="transmembrane region" description="Helical" evidence="5">
    <location>
        <begin position="101"/>
        <end position="120"/>
    </location>
</feature>
<gene>
    <name evidence="7" type="ORF">B0I36DRAFT_340449</name>
</gene>
<feature type="transmembrane region" description="Helical" evidence="5">
    <location>
        <begin position="157"/>
        <end position="175"/>
    </location>
</feature>
<proteinExistence type="predicted"/>
<dbReference type="GO" id="GO:0016020">
    <property type="term" value="C:membrane"/>
    <property type="evidence" value="ECO:0007669"/>
    <property type="project" value="UniProtKB-SubCell"/>
</dbReference>
<dbReference type="RefSeq" id="XP_046004424.1">
    <property type="nucleotide sequence ID" value="XM_046155943.1"/>
</dbReference>
<keyword evidence="2 5" id="KW-0812">Transmembrane</keyword>
<feature type="domain" description="TLC" evidence="6">
    <location>
        <begin position="99"/>
        <end position="255"/>
    </location>
</feature>
<comment type="caution">
    <text evidence="7">The sequence shown here is derived from an EMBL/GenBank/DDBJ whole genome shotgun (WGS) entry which is preliminary data.</text>
</comment>
<evidence type="ECO:0000259" key="6">
    <source>
        <dbReference type="Pfam" id="PF03798"/>
    </source>
</evidence>
<feature type="transmembrane region" description="Helical" evidence="5">
    <location>
        <begin position="127"/>
        <end position="145"/>
    </location>
</feature>
<evidence type="ECO:0000313" key="8">
    <source>
        <dbReference type="Proteomes" id="UP000756346"/>
    </source>
</evidence>
<feature type="transmembrane region" description="Helical" evidence="5">
    <location>
        <begin position="74"/>
        <end position="95"/>
    </location>
</feature>
<dbReference type="GO" id="GO:0005783">
    <property type="term" value="C:endoplasmic reticulum"/>
    <property type="evidence" value="ECO:0007669"/>
    <property type="project" value="TreeGrafter"/>
</dbReference>
<evidence type="ECO:0000256" key="1">
    <source>
        <dbReference type="ARBA" id="ARBA00004141"/>
    </source>
</evidence>
<dbReference type="Proteomes" id="UP000756346">
    <property type="component" value="Unassembled WGS sequence"/>
</dbReference>
<evidence type="ECO:0000256" key="2">
    <source>
        <dbReference type="ARBA" id="ARBA00022692"/>
    </source>
</evidence>
<dbReference type="GO" id="GO:0055088">
    <property type="term" value="P:lipid homeostasis"/>
    <property type="evidence" value="ECO:0007669"/>
    <property type="project" value="TreeGrafter"/>
</dbReference>
<accession>A0A9P9BKV5</accession>
<dbReference type="Pfam" id="PF03798">
    <property type="entry name" value="TRAM_LAG1_CLN8"/>
    <property type="match status" value="1"/>
</dbReference>
<feature type="transmembrane region" description="Helical" evidence="5">
    <location>
        <begin position="196"/>
        <end position="218"/>
    </location>
</feature>